<proteinExistence type="predicted"/>
<accession>A0A1Z5KNZ4</accession>
<evidence type="ECO:0000313" key="1">
    <source>
        <dbReference type="EMBL" id="GAX27731.1"/>
    </source>
</evidence>
<organism evidence="1 2">
    <name type="scientific">Fistulifera solaris</name>
    <name type="common">Oleaginous diatom</name>
    <dbReference type="NCBI Taxonomy" id="1519565"/>
    <lineage>
        <taxon>Eukaryota</taxon>
        <taxon>Sar</taxon>
        <taxon>Stramenopiles</taxon>
        <taxon>Ochrophyta</taxon>
        <taxon>Bacillariophyta</taxon>
        <taxon>Bacillariophyceae</taxon>
        <taxon>Bacillariophycidae</taxon>
        <taxon>Naviculales</taxon>
        <taxon>Naviculaceae</taxon>
        <taxon>Fistulifera</taxon>
    </lineage>
</organism>
<dbReference type="EMBL" id="BDSP01000259">
    <property type="protein sequence ID" value="GAX27731.1"/>
    <property type="molecule type" value="Genomic_DNA"/>
</dbReference>
<sequence length="956" mass="109054">MPKRNNETSLLLGLIPVNLCKPEQKAQWRQAWREVEDMPAYELLRDPEDLSEFNHYNCRLAIWRKNGTITFVSPKGYSGFPDHEKQLYLSFRDEDICLNITGKTDHAIAQTAAYFIGLIKATETTSPYLFLNARASFYEFRGAGSRCLTNLFKASPSCLLDFERIKLSVQQTVALATQTHPIRVIFANCEFEDHGTAFVDALEKRKPSSFGTLRFINDTALSYENLRRLFQLDAIRHLEIPVLENCLQLLAFSMKVEHLECEFCTSLLSKSNVEALNIVAKKLSVEIKIDDKDEPFPTQPVISFLRRIAELAHFKEIKIKIFVNADMTIPDCIAQELIRATLANEDMEILDLCNDDGELEWDLHMETLFRGLKDHKKLHTLKVLVHDTDGAFGPNFSYLRQLLSQNRFISVTKGDGSIYTDGGSIDELCSLNRFFRGSVALATKQSMERSLLVASALMKAASGNFQRIGLLLSDHVDLLLELVQDGEGMEGVEEKLSLSNHPKRRRPNVLPLFIAGIFNHKSLNVDRKPGYSLLLDIISSNVCRPEQRARWHDGKVLPTYKLLRDPADLSEFDQHQFPFAVWHDNGTLTFIISRDNNLPGFPDRRTFLSMNLSSKGPTFHITGSKDKAIAKTAQFWMSLEQSTEEKPCLILDTGGYVLDFRATRSACFTRLLETAPSRMLDFSQILLSAKQTVAIATRPYPGDVTFMDCEFEDDGTAFVDALAKRKTPFGSLSFINESPLTDSNLERLLKLDVLDCLELSDLSDEIALLPFYARLDHLVNEIDTSSLFKADLKFLNIVPKKLSLTICYKHKQTFPTEHMLSFFRRIADLGHFVELGVKFFFDDKEMEIPRSVVQEVIRAVYANPNLTVLDLSSEPEDLFWKSHTETLFQGLKDHKELLTFKISGYADELFGPDFLYLRQFLSQNRYITVTDRDGNIYSDGKSIDELYSLNRFYRVR</sequence>
<dbReference type="Proteomes" id="UP000198406">
    <property type="component" value="Unassembled WGS sequence"/>
</dbReference>
<keyword evidence="2" id="KW-1185">Reference proteome</keyword>
<protein>
    <submittedName>
        <fullName evidence="1">Uncharacterized protein</fullName>
    </submittedName>
</protein>
<dbReference type="InParanoid" id="A0A1Z5KNZ4"/>
<name>A0A1Z5KNZ4_FISSO</name>
<dbReference type="AlphaFoldDB" id="A0A1Z5KNZ4"/>
<reference evidence="1 2" key="1">
    <citation type="journal article" date="2015" name="Plant Cell">
        <title>Oil accumulation by the oleaginous diatom Fistulifera solaris as revealed by the genome and transcriptome.</title>
        <authorList>
            <person name="Tanaka T."/>
            <person name="Maeda Y."/>
            <person name="Veluchamy A."/>
            <person name="Tanaka M."/>
            <person name="Abida H."/>
            <person name="Marechal E."/>
            <person name="Bowler C."/>
            <person name="Muto M."/>
            <person name="Sunaga Y."/>
            <person name="Tanaka M."/>
            <person name="Yoshino T."/>
            <person name="Taniguchi T."/>
            <person name="Fukuda Y."/>
            <person name="Nemoto M."/>
            <person name="Matsumoto M."/>
            <person name="Wong P.S."/>
            <person name="Aburatani S."/>
            <person name="Fujibuchi W."/>
        </authorList>
    </citation>
    <scope>NUCLEOTIDE SEQUENCE [LARGE SCALE GENOMIC DNA]</scope>
    <source>
        <strain evidence="1 2">JPCC DA0580</strain>
    </source>
</reference>
<comment type="caution">
    <text evidence="1">The sequence shown here is derived from an EMBL/GenBank/DDBJ whole genome shotgun (WGS) entry which is preliminary data.</text>
</comment>
<evidence type="ECO:0000313" key="2">
    <source>
        <dbReference type="Proteomes" id="UP000198406"/>
    </source>
</evidence>
<gene>
    <name evidence="1" type="ORF">FisN_13Hu171</name>
</gene>